<gene>
    <name evidence="12" type="primary">ettA</name>
    <name evidence="14" type="ORF">CIK00_07160</name>
</gene>
<dbReference type="InterPro" id="IPR003593">
    <property type="entry name" value="AAA+_ATPase"/>
</dbReference>
<dbReference type="GO" id="GO:0005737">
    <property type="term" value="C:cytoplasm"/>
    <property type="evidence" value="ECO:0007669"/>
    <property type="project" value="UniProtKB-SubCell"/>
</dbReference>
<evidence type="ECO:0000256" key="5">
    <source>
        <dbReference type="ARBA" id="ARBA00022737"/>
    </source>
</evidence>
<dbReference type="InterPro" id="IPR017871">
    <property type="entry name" value="ABC_transporter-like_CS"/>
</dbReference>
<keyword evidence="2 12" id="KW-0963">Cytoplasm</keyword>
<evidence type="ECO:0000256" key="1">
    <source>
        <dbReference type="ARBA" id="ARBA00005868"/>
    </source>
</evidence>
<comment type="domain">
    <text evidence="12">The arm domain is inserted in the first ABC transporter domain. Probably contacts ribosomal protein L1.</text>
</comment>
<comment type="domain">
    <text evidence="12">The P-site tRNA interaction motif (PtIM domain) probably interacts with the P-site tRNA(fMet) as well as the 23S rRNA.</text>
</comment>
<keyword evidence="6 12" id="KW-0547">Nucleotide-binding</keyword>
<evidence type="ECO:0000313" key="15">
    <source>
        <dbReference type="Proteomes" id="UP000234420"/>
    </source>
</evidence>
<dbReference type="GO" id="GO:0045900">
    <property type="term" value="P:negative regulation of translational elongation"/>
    <property type="evidence" value="ECO:0007669"/>
    <property type="project" value="UniProtKB-UniRule"/>
</dbReference>
<dbReference type="GO" id="GO:0019843">
    <property type="term" value="F:rRNA binding"/>
    <property type="evidence" value="ECO:0007669"/>
    <property type="project" value="UniProtKB-UniRule"/>
</dbReference>
<dbReference type="Pfam" id="PF12848">
    <property type="entry name" value="ABC_tran_Xtn"/>
    <property type="match status" value="1"/>
</dbReference>
<keyword evidence="8 12" id="KW-0067">ATP-binding</keyword>
<comment type="caution">
    <text evidence="14">The sequence shown here is derived from an EMBL/GenBank/DDBJ whole genome shotgun (WGS) entry which is preliminary data.</text>
</comment>
<evidence type="ECO:0000256" key="10">
    <source>
        <dbReference type="ARBA" id="ARBA00022884"/>
    </source>
</evidence>
<dbReference type="GO" id="GO:0043022">
    <property type="term" value="F:ribosome binding"/>
    <property type="evidence" value="ECO:0007669"/>
    <property type="project" value="UniProtKB-UniRule"/>
</dbReference>
<dbReference type="GeneID" id="69964935"/>
<dbReference type="GO" id="GO:0000049">
    <property type="term" value="F:tRNA binding"/>
    <property type="evidence" value="ECO:0007669"/>
    <property type="project" value="UniProtKB-UniRule"/>
</dbReference>
<dbReference type="InterPro" id="IPR022374">
    <property type="entry name" value="EttA"/>
</dbReference>
<dbReference type="CDD" id="cd03221">
    <property type="entry name" value="ABCF_EF-3"/>
    <property type="match status" value="2"/>
</dbReference>
<protein>
    <recommendedName>
        <fullName evidence="12">Energy-dependent translational throttle protein EttA</fullName>
        <ecNumber evidence="12">3.6.1.-</ecNumber>
    </recommendedName>
    <alternativeName>
        <fullName evidence="12">Translational regulatory factor EttA</fullName>
    </alternativeName>
</protein>
<dbReference type="GO" id="GO:0005524">
    <property type="term" value="F:ATP binding"/>
    <property type="evidence" value="ECO:0007669"/>
    <property type="project" value="UniProtKB-UniRule"/>
</dbReference>
<evidence type="ECO:0000256" key="11">
    <source>
        <dbReference type="ARBA" id="ARBA00022917"/>
    </source>
</evidence>
<dbReference type="Pfam" id="PF00005">
    <property type="entry name" value="ABC_tran"/>
    <property type="match status" value="2"/>
</dbReference>
<comment type="subcellular location">
    <subcellularLocation>
        <location evidence="12">Cytoplasm</location>
    </subcellularLocation>
    <text evidence="12">Associates with ribosomes and polysomes.</text>
</comment>
<dbReference type="FunFam" id="3.40.50.300:FF:000011">
    <property type="entry name" value="Putative ABC transporter ATP-binding component"/>
    <property type="match status" value="1"/>
</dbReference>
<dbReference type="InterPro" id="IPR003439">
    <property type="entry name" value="ABC_transporter-like_ATP-bd"/>
</dbReference>
<dbReference type="PANTHER" id="PTHR43858:SF1">
    <property type="entry name" value="ABC TRANSPORTER-RELATED PROTEIN"/>
    <property type="match status" value="1"/>
</dbReference>
<evidence type="ECO:0000256" key="8">
    <source>
        <dbReference type="ARBA" id="ARBA00022840"/>
    </source>
</evidence>
<evidence type="ECO:0000256" key="4">
    <source>
        <dbReference type="ARBA" id="ARBA00022730"/>
    </source>
</evidence>
<dbReference type="PANTHER" id="PTHR43858">
    <property type="entry name" value="ENERGY-DEPENDENT TRANSLATIONAL THROTTLE PROTEIN ETTA"/>
    <property type="match status" value="1"/>
</dbReference>
<evidence type="ECO:0000256" key="7">
    <source>
        <dbReference type="ARBA" id="ARBA00022801"/>
    </source>
</evidence>
<keyword evidence="4 12" id="KW-0699">rRNA-binding</keyword>
<dbReference type="HAMAP" id="MF_00847">
    <property type="entry name" value="EttA"/>
    <property type="match status" value="1"/>
</dbReference>
<feature type="region of interest" description="PtIM" evidence="12">
    <location>
        <begin position="242"/>
        <end position="322"/>
    </location>
</feature>
<dbReference type="RefSeq" id="WP_101768223.1">
    <property type="nucleotide sequence ID" value="NZ_BPPU01000001.1"/>
</dbReference>
<evidence type="ECO:0000313" key="14">
    <source>
        <dbReference type="EMBL" id="PLC58467.1"/>
    </source>
</evidence>
<comment type="subunit">
    <text evidence="12">Monomer. Probably contacts ribosomal proteins L1, L5, L33 and S7, the 16S and 23S rRNA and the P-site containing tRNA(fMet).</text>
</comment>
<accession>A0A2N4UTX5</accession>
<dbReference type="SUPFAM" id="SSF52540">
    <property type="entry name" value="P-loop containing nucleoside triphosphate hydrolases"/>
    <property type="match status" value="2"/>
</dbReference>
<evidence type="ECO:0000256" key="3">
    <source>
        <dbReference type="ARBA" id="ARBA00022555"/>
    </source>
</evidence>
<sequence>MADYVYTMSRVGKIVPPKRQILKDISLSFFPGAKIGVLGLNGSGKSTLLRIMAGIDTDIEGEARPQAGLKVGYLPQEPVLDETKTVREIVEESVSDVKEALIRLDQVYSAYAEPDADFDALAKEQGDLESLIETKDGHNLGMQLERAADALRLPDWDAVVKNLSGGERRRVAICRLLLDKPDMLLLDEPTNHLDAESVAWLEHFLVDYSGTVVAITHDRYFLDNAAGWILELDRGEGIPWQGNYTSWLEQKDARLKQESTQERALQKTIEKELEWVRQNPKGRQAKSKARMARFEELNTTEHQKRNETNELFIPPGERLGDKVIEVRNLTKSFGDRILIDDLSFSMPKGAIVGIIGANGAGKSTLFKMLSGDEQPDSGTIELGDSVKLASVDQFRDSMNDNNTVYQEISEGADILKINNFEIPARAYVSRFNFKGSDHQKRIGDLSGGERNRVHLAKLLKAGGNVLLLDEPTNDLDVETLRALEEALLEFPGCAMVISHDRWFLDRVATHILDYRDEGKVSFFEGNFTEYTDWLKKTLGANAADPHRIKYKRITK</sequence>
<comment type="function">
    <text evidence="12">A translation factor that gates the progression of the 70S ribosomal initiation complex (IC, containing tRNA(fMet) in the P-site) into the translation elongation cycle by using a mechanism sensitive to the ATP/ADP ratio. Binds to the 70S ribosome E-site where it modulates the state of the translating ribosome during subunit translocation. ATP hydrolysis probably frees it from the ribosome, which can enter the elongation phase.</text>
</comment>
<evidence type="ECO:0000259" key="13">
    <source>
        <dbReference type="PROSITE" id="PS50893"/>
    </source>
</evidence>
<dbReference type="EMBL" id="NPIB01000006">
    <property type="protein sequence ID" value="PLC58467.1"/>
    <property type="molecule type" value="Genomic_DNA"/>
</dbReference>
<keyword evidence="9 12" id="KW-0810">Translation regulation</keyword>
<dbReference type="NCBIfam" id="TIGR03719">
    <property type="entry name" value="ABC_ABC_ChvD"/>
    <property type="match status" value="1"/>
</dbReference>
<dbReference type="Proteomes" id="UP000234420">
    <property type="component" value="Unassembled WGS sequence"/>
</dbReference>
<feature type="region of interest" description="Arm" evidence="12">
    <location>
        <begin position="95"/>
        <end position="139"/>
    </location>
</feature>
<dbReference type="GO" id="GO:0016887">
    <property type="term" value="F:ATP hydrolysis activity"/>
    <property type="evidence" value="ECO:0007669"/>
    <property type="project" value="UniProtKB-UniRule"/>
</dbReference>
<evidence type="ECO:0000256" key="2">
    <source>
        <dbReference type="ARBA" id="ARBA00022490"/>
    </source>
</evidence>
<dbReference type="SMART" id="SM00382">
    <property type="entry name" value="AAA"/>
    <property type="match status" value="2"/>
</dbReference>
<keyword evidence="10 12" id="KW-0694">RNA-binding</keyword>
<dbReference type="InterPro" id="IPR027417">
    <property type="entry name" value="P-loop_NTPase"/>
</dbReference>
<keyword evidence="7 12" id="KW-0378">Hydrolase</keyword>
<keyword evidence="3 12" id="KW-0820">tRNA-binding</keyword>
<comment type="caution">
    <text evidence="12">Lacks conserved residue(s) required for the propagation of feature annotation.</text>
</comment>
<comment type="similarity">
    <text evidence="1 12">Belongs to the ABC transporter superfamily. ABCF family. Translational throttle EttA subfamily.</text>
</comment>
<keyword evidence="5 12" id="KW-0677">Repeat</keyword>
<keyword evidence="15" id="KW-1185">Reference proteome</keyword>
<dbReference type="InterPro" id="IPR032781">
    <property type="entry name" value="ABC_tran_Xtn"/>
</dbReference>
<comment type="catalytic activity">
    <reaction evidence="12">
        <text>ATP + H2O = ADP + phosphate + H(+)</text>
        <dbReference type="Rhea" id="RHEA:13065"/>
        <dbReference type="ChEBI" id="CHEBI:15377"/>
        <dbReference type="ChEBI" id="CHEBI:15378"/>
        <dbReference type="ChEBI" id="CHEBI:30616"/>
        <dbReference type="ChEBI" id="CHEBI:43474"/>
        <dbReference type="ChEBI" id="CHEBI:456216"/>
    </reaction>
</comment>
<evidence type="ECO:0000256" key="6">
    <source>
        <dbReference type="ARBA" id="ARBA00022741"/>
    </source>
</evidence>
<dbReference type="GO" id="GO:0006412">
    <property type="term" value="P:translation"/>
    <property type="evidence" value="ECO:0007669"/>
    <property type="project" value="UniProtKB-KW"/>
</dbReference>
<feature type="binding site" evidence="12">
    <location>
        <begin position="356"/>
        <end position="363"/>
    </location>
    <ligand>
        <name>ATP</name>
        <dbReference type="ChEBI" id="CHEBI:30616"/>
        <label>2</label>
    </ligand>
</feature>
<evidence type="ECO:0000256" key="12">
    <source>
        <dbReference type="HAMAP-Rule" id="MF_00847"/>
    </source>
</evidence>
<feature type="domain" description="ABC transporter" evidence="13">
    <location>
        <begin position="6"/>
        <end position="259"/>
    </location>
</feature>
<name>A0A2N4UTX5_9GAMM</name>
<organism evidence="14 15">
    <name type="scientific">Photobacterium carnosum</name>
    <dbReference type="NCBI Taxonomy" id="2023717"/>
    <lineage>
        <taxon>Bacteria</taxon>
        <taxon>Pseudomonadati</taxon>
        <taxon>Pseudomonadota</taxon>
        <taxon>Gammaproteobacteria</taxon>
        <taxon>Vibrionales</taxon>
        <taxon>Vibrionaceae</taxon>
        <taxon>Photobacterium</taxon>
    </lineage>
</organism>
<dbReference type="OrthoDB" id="9762051at2"/>
<dbReference type="Gene3D" id="3.40.50.300">
    <property type="entry name" value="P-loop containing nucleotide triphosphate hydrolases"/>
    <property type="match status" value="2"/>
</dbReference>
<dbReference type="NCBIfam" id="NF008775">
    <property type="entry name" value="PRK11819.1"/>
    <property type="match status" value="1"/>
</dbReference>
<keyword evidence="11 12" id="KW-0648">Protein biosynthesis</keyword>
<dbReference type="AlphaFoldDB" id="A0A2N4UTX5"/>
<dbReference type="PROSITE" id="PS50893">
    <property type="entry name" value="ABC_TRANSPORTER_2"/>
    <property type="match status" value="2"/>
</dbReference>
<feature type="domain" description="ABC transporter" evidence="13">
    <location>
        <begin position="324"/>
        <end position="550"/>
    </location>
</feature>
<proteinExistence type="inferred from homology"/>
<dbReference type="PROSITE" id="PS00211">
    <property type="entry name" value="ABC_TRANSPORTER_1"/>
    <property type="match status" value="1"/>
</dbReference>
<reference evidence="14 15" key="1">
    <citation type="journal article" date="2018" name="Syst. Appl. Microbiol.">
        <title>Photobacterium carnosum sp. nov., isolated from spoiled modified atmosphere packaged poultry meat.</title>
        <authorList>
            <person name="Hilgarth M."/>
            <person name="Fuertes S."/>
            <person name="Ehrmann M."/>
            <person name="Vogel R.F."/>
        </authorList>
    </citation>
    <scope>NUCLEOTIDE SEQUENCE [LARGE SCALE GENOMIC DNA]</scope>
    <source>
        <strain evidence="14 15">TMW 2.2021</strain>
    </source>
</reference>
<dbReference type="EC" id="3.6.1.-" evidence="12"/>
<dbReference type="FunFam" id="3.40.50.300:FF:000183">
    <property type="entry name" value="ABC transporter ATP-binding protein yjjK"/>
    <property type="match status" value="1"/>
</dbReference>
<evidence type="ECO:0000256" key="9">
    <source>
        <dbReference type="ARBA" id="ARBA00022845"/>
    </source>
</evidence>